<dbReference type="SUPFAM" id="SSF53448">
    <property type="entry name" value="Nucleotide-diphospho-sugar transferases"/>
    <property type="match status" value="1"/>
</dbReference>
<dbReference type="PANTHER" id="PTHR43777:SF1">
    <property type="entry name" value="MOLYBDENUM COFACTOR CYTIDYLYLTRANSFERASE"/>
    <property type="match status" value="1"/>
</dbReference>
<keyword evidence="3" id="KW-1185">Reference proteome</keyword>
<dbReference type="CDD" id="cd04182">
    <property type="entry name" value="GT_2_like_f"/>
    <property type="match status" value="1"/>
</dbReference>
<dbReference type="AlphaFoldDB" id="A0A5J5J1Z1"/>
<proteinExistence type="predicted"/>
<protein>
    <submittedName>
        <fullName evidence="2">Nucleotidyltransferase family protein</fullName>
    </submittedName>
</protein>
<reference evidence="3" key="1">
    <citation type="submission" date="2019-09" db="EMBL/GenBank/DDBJ databases">
        <title>Mumia zhuanghuii sp. nov. isolated from the intestinal contents of plateau pika (Ochotona curzoniae) in the Qinghai-Tibet plateau of China.</title>
        <authorList>
            <person name="Tian Z."/>
        </authorList>
    </citation>
    <scope>NUCLEOTIDE SEQUENCE [LARGE SCALE GENOMIC DNA]</scope>
    <source>
        <strain evidence="3">JCM 30598</strain>
    </source>
</reference>
<sequence>MRRSPGRSRDRPPGLRSVLVDSPALCGLVLAAGAGTRFGGPKALARSADGTPWLHAAVRMLRAAGCAEVLVALGAGGHEAAGLVPAAAEIVHVAHGGDGLSATLRAGIAAVEDMGADAVLITPVDTPDAPASAAIRVISLAGTRAGLAQATYGGEPGHPVFIGADHFADVITSLSGDRGAGQYLREHGALAVECGDLWSGADIDQR</sequence>
<evidence type="ECO:0000259" key="1">
    <source>
        <dbReference type="Pfam" id="PF12804"/>
    </source>
</evidence>
<keyword evidence="2" id="KW-0808">Transferase</keyword>
<comment type="caution">
    <text evidence="2">The sequence shown here is derived from an EMBL/GenBank/DDBJ whole genome shotgun (WGS) entry which is preliminary data.</text>
</comment>
<gene>
    <name evidence="2" type="ORF">F6B43_14705</name>
</gene>
<accession>A0A5J5J1Z1</accession>
<evidence type="ECO:0000313" key="2">
    <source>
        <dbReference type="EMBL" id="KAA9106613.1"/>
    </source>
</evidence>
<evidence type="ECO:0000313" key="3">
    <source>
        <dbReference type="Proteomes" id="UP000325827"/>
    </source>
</evidence>
<dbReference type="InterPro" id="IPR025877">
    <property type="entry name" value="MobA-like_NTP_Trfase"/>
</dbReference>
<dbReference type="InterPro" id="IPR029044">
    <property type="entry name" value="Nucleotide-diphossugar_trans"/>
</dbReference>
<name>A0A5J5J1Z1_9MICO</name>
<organism evidence="2 3">
    <name type="scientific">Microbacterium rhizomatis</name>
    <dbReference type="NCBI Taxonomy" id="1631477"/>
    <lineage>
        <taxon>Bacteria</taxon>
        <taxon>Bacillati</taxon>
        <taxon>Actinomycetota</taxon>
        <taxon>Actinomycetes</taxon>
        <taxon>Micrococcales</taxon>
        <taxon>Microbacteriaceae</taxon>
        <taxon>Microbacterium</taxon>
    </lineage>
</organism>
<dbReference type="EMBL" id="VYSA01000003">
    <property type="protein sequence ID" value="KAA9106613.1"/>
    <property type="molecule type" value="Genomic_DNA"/>
</dbReference>
<dbReference type="PANTHER" id="PTHR43777">
    <property type="entry name" value="MOLYBDENUM COFACTOR CYTIDYLYLTRANSFERASE"/>
    <property type="match status" value="1"/>
</dbReference>
<dbReference type="GO" id="GO:0016779">
    <property type="term" value="F:nucleotidyltransferase activity"/>
    <property type="evidence" value="ECO:0007669"/>
    <property type="project" value="UniProtKB-ARBA"/>
</dbReference>
<dbReference type="Proteomes" id="UP000325827">
    <property type="component" value="Unassembled WGS sequence"/>
</dbReference>
<dbReference type="Pfam" id="PF12804">
    <property type="entry name" value="NTP_transf_3"/>
    <property type="match status" value="1"/>
</dbReference>
<dbReference type="Gene3D" id="3.90.550.10">
    <property type="entry name" value="Spore Coat Polysaccharide Biosynthesis Protein SpsA, Chain A"/>
    <property type="match status" value="1"/>
</dbReference>
<dbReference type="OrthoDB" id="4427994at2"/>
<feature type="domain" description="MobA-like NTP transferase" evidence="1">
    <location>
        <begin position="27"/>
        <end position="187"/>
    </location>
</feature>